<gene>
    <name evidence="2" type="ORF">E5Z56_03620</name>
</gene>
<evidence type="ECO:0000313" key="3">
    <source>
        <dbReference type="Proteomes" id="UP000301475"/>
    </source>
</evidence>
<name>A0A4P8XWX1_9FIRM</name>
<proteinExistence type="predicted"/>
<organism evidence="2 3">
    <name type="scientific">Ruminococcus bovis</name>
    <dbReference type="NCBI Taxonomy" id="2564099"/>
    <lineage>
        <taxon>Bacteria</taxon>
        <taxon>Bacillati</taxon>
        <taxon>Bacillota</taxon>
        <taxon>Clostridia</taxon>
        <taxon>Eubacteriales</taxon>
        <taxon>Oscillospiraceae</taxon>
        <taxon>Ruminococcus</taxon>
    </lineage>
</organism>
<dbReference type="PANTHER" id="PTHR43861">
    <property type="entry name" value="TRANS-ACONITATE 2-METHYLTRANSFERASE-RELATED"/>
    <property type="match status" value="1"/>
</dbReference>
<keyword evidence="3" id="KW-1185">Reference proteome</keyword>
<dbReference type="RefSeq" id="WP_138156568.1">
    <property type="nucleotide sequence ID" value="NZ_CP039381.1"/>
</dbReference>
<evidence type="ECO:0000313" key="2">
    <source>
        <dbReference type="EMBL" id="QCT06500.1"/>
    </source>
</evidence>
<protein>
    <submittedName>
        <fullName evidence="2">Methyltransferase domain-containing protein</fullName>
    </submittedName>
</protein>
<dbReference type="OrthoDB" id="9808140at2"/>
<evidence type="ECO:0000259" key="1">
    <source>
        <dbReference type="Pfam" id="PF08241"/>
    </source>
</evidence>
<accession>A0A4P8XWX1</accession>
<dbReference type="GO" id="GO:0032259">
    <property type="term" value="P:methylation"/>
    <property type="evidence" value="ECO:0007669"/>
    <property type="project" value="UniProtKB-KW"/>
</dbReference>
<dbReference type="Pfam" id="PF08241">
    <property type="entry name" value="Methyltransf_11"/>
    <property type="match status" value="1"/>
</dbReference>
<keyword evidence="2" id="KW-0808">Transferase</keyword>
<reference evidence="2 3" key="1">
    <citation type="submission" date="2019-04" db="EMBL/GenBank/DDBJ databases">
        <authorList>
            <person name="Embree M."/>
            <person name="Gaffney J.R."/>
        </authorList>
    </citation>
    <scope>NUCLEOTIDE SEQUENCE [LARGE SCALE GENOMIC DNA]</scope>
    <source>
        <strain evidence="2 3">JE7A12</strain>
    </source>
</reference>
<dbReference type="AlphaFoldDB" id="A0A4P8XWX1"/>
<dbReference type="KEGG" id="ruj:E5Z56_03620"/>
<dbReference type="InterPro" id="IPR029063">
    <property type="entry name" value="SAM-dependent_MTases_sf"/>
</dbReference>
<dbReference type="Gene3D" id="3.40.50.150">
    <property type="entry name" value="Vaccinia Virus protein VP39"/>
    <property type="match status" value="1"/>
</dbReference>
<dbReference type="SUPFAM" id="SSF53335">
    <property type="entry name" value="S-adenosyl-L-methionine-dependent methyltransferases"/>
    <property type="match status" value="1"/>
</dbReference>
<dbReference type="CDD" id="cd02440">
    <property type="entry name" value="AdoMet_MTases"/>
    <property type="match status" value="1"/>
</dbReference>
<feature type="domain" description="Methyltransferase type 11" evidence="1">
    <location>
        <begin position="35"/>
        <end position="125"/>
    </location>
</feature>
<dbReference type="GO" id="GO:0008757">
    <property type="term" value="F:S-adenosylmethionine-dependent methyltransferase activity"/>
    <property type="evidence" value="ECO:0007669"/>
    <property type="project" value="InterPro"/>
</dbReference>
<keyword evidence="2" id="KW-0489">Methyltransferase</keyword>
<sequence length="248" mass="28460">MEWNSSLYDNKHDFVAEYGKGLLEFVPKNKSQSILDLGCGTGTLTYQLAELCNKVVGVDSSENMINKAKCHYPNIDFMVCDALDLPFENEFDVVFSNAVFHWISDHNKLAENIYKVLRSKGLLVCEFGGSGNVATVEKSFQQASKEFNCQYKLKFNFPTVEEFGNVLSENGFVIDNIYDFDRPTVLKDKEQGLSNWMKQFYADELAEMPTEVQKKVLERTSSIAKEKLWNGKEWVADYRRLRVIAHKN</sequence>
<dbReference type="InterPro" id="IPR013216">
    <property type="entry name" value="Methyltransf_11"/>
</dbReference>
<dbReference type="PANTHER" id="PTHR43861:SF1">
    <property type="entry name" value="TRANS-ACONITATE 2-METHYLTRANSFERASE"/>
    <property type="match status" value="1"/>
</dbReference>
<dbReference type="Proteomes" id="UP000301475">
    <property type="component" value="Chromosome"/>
</dbReference>
<dbReference type="EMBL" id="CP039381">
    <property type="protein sequence ID" value="QCT06500.1"/>
    <property type="molecule type" value="Genomic_DNA"/>
</dbReference>